<feature type="region of interest" description="Disordered" evidence="2">
    <location>
        <begin position="1"/>
        <end position="20"/>
    </location>
</feature>
<evidence type="ECO:0000256" key="1">
    <source>
        <dbReference type="ARBA" id="ARBA00022490"/>
    </source>
</evidence>
<dbReference type="SUPFAM" id="SSF88697">
    <property type="entry name" value="PUA domain-like"/>
    <property type="match status" value="1"/>
</dbReference>
<dbReference type="PROSITE" id="PS50890">
    <property type="entry name" value="PUA"/>
    <property type="match status" value="1"/>
</dbReference>
<dbReference type="InterPro" id="IPR057429">
    <property type="entry name" value="WH_eIF2D"/>
</dbReference>
<dbReference type="Pfam" id="PF17832">
    <property type="entry name" value="Pre-PUA"/>
    <property type="match status" value="1"/>
</dbReference>
<feature type="domain" description="SUI1" evidence="3">
    <location>
        <begin position="546"/>
        <end position="620"/>
    </location>
</feature>
<proteinExistence type="predicted"/>
<evidence type="ECO:0000313" key="4">
    <source>
        <dbReference type="EMBL" id="KAE9409045.1"/>
    </source>
</evidence>
<feature type="compositionally biased region" description="Basic and acidic residues" evidence="2">
    <location>
        <begin position="478"/>
        <end position="499"/>
    </location>
</feature>
<gene>
    <name evidence="4" type="ORF">BT96DRAFT_849100</name>
</gene>
<evidence type="ECO:0000313" key="5">
    <source>
        <dbReference type="Proteomes" id="UP000799118"/>
    </source>
</evidence>
<dbReference type="Gene3D" id="3.10.400.20">
    <property type="match status" value="1"/>
</dbReference>
<dbReference type="Pfam" id="PF26292">
    <property type="entry name" value="PUA_elF2D"/>
    <property type="match status" value="1"/>
</dbReference>
<dbReference type="InterPro" id="IPR041366">
    <property type="entry name" value="Pre-PUA"/>
</dbReference>
<organism evidence="4 5">
    <name type="scientific">Gymnopus androsaceus JB14</name>
    <dbReference type="NCBI Taxonomy" id="1447944"/>
    <lineage>
        <taxon>Eukaryota</taxon>
        <taxon>Fungi</taxon>
        <taxon>Dikarya</taxon>
        <taxon>Basidiomycota</taxon>
        <taxon>Agaricomycotina</taxon>
        <taxon>Agaricomycetes</taxon>
        <taxon>Agaricomycetidae</taxon>
        <taxon>Agaricales</taxon>
        <taxon>Marasmiineae</taxon>
        <taxon>Omphalotaceae</taxon>
        <taxon>Gymnopus</taxon>
    </lineage>
</organism>
<dbReference type="Pfam" id="PF01253">
    <property type="entry name" value="SUI1"/>
    <property type="match status" value="1"/>
</dbReference>
<dbReference type="GO" id="GO:0003743">
    <property type="term" value="F:translation initiation factor activity"/>
    <property type="evidence" value="ECO:0007669"/>
    <property type="project" value="InterPro"/>
</dbReference>
<dbReference type="PANTHER" id="PTHR12217:SF4">
    <property type="entry name" value="EUKARYOTIC TRANSLATION INITIATION FACTOR 2D"/>
    <property type="match status" value="1"/>
</dbReference>
<dbReference type="InterPro" id="IPR015947">
    <property type="entry name" value="PUA-like_sf"/>
</dbReference>
<reference evidence="4" key="1">
    <citation type="journal article" date="2019" name="Environ. Microbiol.">
        <title>Fungal ecological strategies reflected in gene transcription - a case study of two litter decomposers.</title>
        <authorList>
            <person name="Barbi F."/>
            <person name="Kohler A."/>
            <person name="Barry K."/>
            <person name="Baskaran P."/>
            <person name="Daum C."/>
            <person name="Fauchery L."/>
            <person name="Ihrmark K."/>
            <person name="Kuo A."/>
            <person name="LaButti K."/>
            <person name="Lipzen A."/>
            <person name="Morin E."/>
            <person name="Grigoriev I.V."/>
            <person name="Henrissat B."/>
            <person name="Lindahl B."/>
            <person name="Martin F."/>
        </authorList>
    </citation>
    <scope>NUCLEOTIDE SEQUENCE</scope>
    <source>
        <strain evidence="4">JB14</strain>
    </source>
</reference>
<dbReference type="CDD" id="cd21156">
    <property type="entry name" value="PUA_eIF2d-like"/>
    <property type="match status" value="1"/>
</dbReference>
<evidence type="ECO:0000256" key="2">
    <source>
        <dbReference type="SAM" id="MobiDB-lite"/>
    </source>
</evidence>
<dbReference type="SUPFAM" id="SSF55159">
    <property type="entry name" value="eIF1-like"/>
    <property type="match status" value="1"/>
</dbReference>
<keyword evidence="1" id="KW-0963">Cytoplasm</keyword>
<dbReference type="GO" id="GO:0001731">
    <property type="term" value="P:formation of translation preinitiation complex"/>
    <property type="evidence" value="ECO:0007669"/>
    <property type="project" value="InterPro"/>
</dbReference>
<dbReference type="NCBIfam" id="TIGR00451">
    <property type="entry name" value="unchar_dom_2"/>
    <property type="match status" value="1"/>
</dbReference>
<dbReference type="CDD" id="cd11608">
    <property type="entry name" value="eIF2D_C"/>
    <property type="match status" value="1"/>
</dbReference>
<name>A0A6A4IKL9_9AGAR</name>
<dbReference type="InterPro" id="IPR039757">
    <property type="entry name" value="EIF2D"/>
</dbReference>
<dbReference type="Pfam" id="PF25304">
    <property type="entry name" value="WHD_eIF2D"/>
    <property type="match status" value="1"/>
</dbReference>
<protein>
    <recommendedName>
        <fullName evidence="3">SUI1 domain-containing protein</fullName>
    </recommendedName>
</protein>
<sequence>MFKKPPKNWKTSSPLRNSDRKKLKQRIVSVFGLKLDDSNTEADTKAEINILPEGTLSLKFVTHLDEPGVAYLSPTGDPLWFSIGREQDELIPTIYTLWKHLKLLPFVTTPRVVIPILSGGADLMRGGVIHCSDLSLVEGQFVSICRYEHTTEGGMLSSPLAVGRMAVSSDRLRDEEKGKAVFVLHAWKDHLWDMGSKGEVPMSVKVATGAEEEGEEPAAAELTESLDNDAPPTNSYVYTPTEISHFLRLSLLQAISTTLSSVSLPTSTFPIPATTFYTTYILPNRPYFPEKLVSVSPPGNSSTPTPTPDPDPYTITLKASSHKSLSAFLKSAEKSSLITTKSPPKKHSAQTDILITSVNATHPDVQAHALYATVGEVEAKAARKALREEKAEGPARSEMEVRELWKPHLSSVVLFEGMGASSSTLYTLPEIRSLLNEYITKHAERLVNPNDQAYINVHVDTDPLLASCVSSNSKGKGKSKDKANDKGKDKGKSSGKEEQPKIEFIKRDELLKRVSDKMQRWYEVKGAGDTDSDEAGKLKKGTISPIQIVIKIRQGRKASTLISGFELFGIDTEDMKEELRKGVGVVSPLPGTGSNSGSQSQVLVQGKQAKAVPGYLVGKMGVPSKWVEVKDLSGGRSKEVVYGCCCRGG</sequence>
<dbReference type="GO" id="GO:0003723">
    <property type="term" value="F:RNA binding"/>
    <property type="evidence" value="ECO:0007669"/>
    <property type="project" value="InterPro"/>
</dbReference>
<dbReference type="PANTHER" id="PTHR12217">
    <property type="entry name" value="EUKARYOTIC TRANSLATION INITIATION FACTOR 2D"/>
    <property type="match status" value="1"/>
</dbReference>
<keyword evidence="5" id="KW-1185">Reference proteome</keyword>
<dbReference type="OrthoDB" id="199771at2759"/>
<dbReference type="InterPro" id="IPR001950">
    <property type="entry name" value="SUI1"/>
</dbReference>
<evidence type="ECO:0000259" key="3">
    <source>
        <dbReference type="PROSITE" id="PS50296"/>
    </source>
</evidence>
<dbReference type="InterPro" id="IPR036877">
    <property type="entry name" value="SUI1_dom_sf"/>
</dbReference>
<dbReference type="InterPro" id="IPR004521">
    <property type="entry name" value="Uncharacterised_CHP00451"/>
</dbReference>
<dbReference type="PROSITE" id="PS50296">
    <property type="entry name" value="SUI1"/>
    <property type="match status" value="1"/>
</dbReference>
<dbReference type="AlphaFoldDB" id="A0A6A4IKL9"/>
<dbReference type="Proteomes" id="UP000799118">
    <property type="component" value="Unassembled WGS sequence"/>
</dbReference>
<dbReference type="InterPro" id="IPR048248">
    <property type="entry name" value="PUA_eIF2d-like"/>
</dbReference>
<dbReference type="Gene3D" id="3.30.780.10">
    <property type="entry name" value="SUI1-like domain"/>
    <property type="match status" value="1"/>
</dbReference>
<accession>A0A6A4IKL9</accession>
<feature type="region of interest" description="Disordered" evidence="2">
    <location>
        <begin position="468"/>
        <end position="499"/>
    </location>
</feature>
<dbReference type="InterPro" id="IPR039759">
    <property type="entry name" value="eIF2D_SUI1"/>
</dbReference>
<dbReference type="EMBL" id="ML769389">
    <property type="protein sequence ID" value="KAE9409045.1"/>
    <property type="molecule type" value="Genomic_DNA"/>
</dbReference>